<reference evidence="1" key="2">
    <citation type="submission" date="2025-09" db="UniProtKB">
        <authorList>
            <consortium name="Ensembl"/>
        </authorList>
    </citation>
    <scope>IDENTIFICATION</scope>
</reference>
<evidence type="ECO:0000313" key="2">
    <source>
        <dbReference type="Proteomes" id="UP000694391"/>
    </source>
</evidence>
<dbReference type="AlphaFoldDB" id="A0A8C0K3Y5"/>
<evidence type="ECO:0000313" key="1">
    <source>
        <dbReference type="Ensembl" id="ENSCAFP00020009714.1"/>
    </source>
</evidence>
<organism evidence="1 2">
    <name type="scientific">Canis lupus dingo</name>
    <name type="common">dingo</name>
    <dbReference type="NCBI Taxonomy" id="286419"/>
    <lineage>
        <taxon>Eukaryota</taxon>
        <taxon>Metazoa</taxon>
        <taxon>Chordata</taxon>
        <taxon>Craniata</taxon>
        <taxon>Vertebrata</taxon>
        <taxon>Euteleostomi</taxon>
        <taxon>Mammalia</taxon>
        <taxon>Eutheria</taxon>
        <taxon>Laurasiatheria</taxon>
        <taxon>Carnivora</taxon>
        <taxon>Caniformia</taxon>
        <taxon>Canidae</taxon>
        <taxon>Canis</taxon>
    </lineage>
</organism>
<dbReference type="Proteomes" id="UP000694391">
    <property type="component" value="Unplaced"/>
</dbReference>
<protein>
    <submittedName>
        <fullName evidence="1">Uncharacterized protein</fullName>
    </submittedName>
</protein>
<proteinExistence type="predicted"/>
<name>A0A8C0K3Y5_CANLU</name>
<reference evidence="1" key="1">
    <citation type="submission" date="2025-08" db="UniProtKB">
        <authorList>
            <consortium name="Ensembl"/>
        </authorList>
    </citation>
    <scope>IDENTIFICATION</scope>
</reference>
<dbReference type="Ensembl" id="ENSCAFT00020011292.1">
    <property type="protein sequence ID" value="ENSCAFP00020009714.1"/>
    <property type="gene ID" value="ENSCAFG00020007898.1"/>
</dbReference>
<accession>A0A8C0K3Y5</accession>
<dbReference type="GeneTree" id="ENSGT00950000186438"/>
<keyword evidence="2" id="KW-1185">Reference proteome</keyword>
<sequence length="24" mass="2517">DTGARALTFGSGTRLQVHPSKCLT</sequence>